<proteinExistence type="inferred from homology"/>
<feature type="binding site" evidence="14">
    <location>
        <position position="183"/>
    </location>
    <ligand>
        <name>Zn(2+)</name>
        <dbReference type="ChEBI" id="CHEBI:29105"/>
        <label>1</label>
    </ligand>
</feature>
<reference evidence="19 20" key="1">
    <citation type="submission" date="2009-09" db="EMBL/GenBank/DDBJ databases">
        <authorList>
            <person name="Weinstock G."/>
            <person name="Sodergren E."/>
            <person name="Clifton S."/>
            <person name="Fulton L."/>
            <person name="Fulton B."/>
            <person name="Courtney L."/>
            <person name="Fronick C."/>
            <person name="Harrison M."/>
            <person name="Strong C."/>
            <person name="Farmer C."/>
            <person name="Delahaunty K."/>
            <person name="Markovic C."/>
            <person name="Hall O."/>
            <person name="Minx P."/>
            <person name="Tomlinson C."/>
            <person name="Mitreva M."/>
            <person name="Nelson J."/>
            <person name="Hou S."/>
            <person name="Wollam A."/>
            <person name="Pepin K.H."/>
            <person name="Johnson M."/>
            <person name="Bhonagiri V."/>
            <person name="Nash W.E."/>
            <person name="Warren W."/>
            <person name="Chinwalla A."/>
            <person name="Mardis E.R."/>
            <person name="Wilson R.K."/>
        </authorList>
    </citation>
    <scope>NUCLEOTIDE SEQUENCE [LARGE SCALE GENOMIC DNA]</scope>
    <source>
        <strain evidence="19">ATCC 35185</strain>
        <strain evidence="20">ATCC 35185 / DSM 20758 / VPI D19B-28</strain>
    </source>
</reference>
<dbReference type="GO" id="GO:0006260">
    <property type="term" value="P:DNA replication"/>
    <property type="evidence" value="ECO:0007669"/>
    <property type="project" value="UniProtKB-KW"/>
</dbReference>
<dbReference type="Pfam" id="PF00684">
    <property type="entry name" value="DnaJ_CXXCXGXG"/>
    <property type="match status" value="1"/>
</dbReference>
<dbReference type="Pfam" id="PF00226">
    <property type="entry name" value="DnaJ"/>
    <property type="match status" value="1"/>
</dbReference>
<dbReference type="GO" id="GO:0031072">
    <property type="term" value="F:heat shock protein binding"/>
    <property type="evidence" value="ECO:0007669"/>
    <property type="project" value="InterPro"/>
</dbReference>
<gene>
    <name evidence="14 19" type="primary">dnaJ</name>
    <name evidence="18" type="ordered locus">Selsp_1756</name>
    <name evidence="19" type="ORF">SELSPUOL_00404</name>
</gene>
<dbReference type="InterPro" id="IPR036410">
    <property type="entry name" value="HSP_DnaJ_Cys-rich_dom_sf"/>
</dbReference>
<dbReference type="GO" id="GO:0008270">
    <property type="term" value="F:zinc ion binding"/>
    <property type="evidence" value="ECO:0007669"/>
    <property type="project" value="UniProtKB-UniRule"/>
</dbReference>
<dbReference type="FunFam" id="1.10.287.110:FF:000034">
    <property type="entry name" value="Chaperone protein DnaJ"/>
    <property type="match status" value="1"/>
</dbReference>
<comment type="cofactor">
    <cofactor evidence="14">
        <name>Zn(2+)</name>
        <dbReference type="ChEBI" id="CHEBI:29105"/>
    </cofactor>
    <text evidence="14">Binds 2 Zn(2+) ions per monomer.</text>
</comment>
<evidence type="ECO:0000256" key="6">
    <source>
        <dbReference type="ARBA" id="ARBA00022737"/>
    </source>
</evidence>
<feature type="repeat" description="CXXCXGXG motif" evidence="14">
    <location>
        <begin position="223"/>
        <end position="230"/>
    </location>
</feature>
<feature type="binding site" evidence="14">
    <location>
        <position position="223"/>
    </location>
    <ligand>
        <name>Zn(2+)</name>
        <dbReference type="ChEBI" id="CHEBI:29105"/>
        <label>2</label>
    </ligand>
</feature>
<dbReference type="CDD" id="cd10747">
    <property type="entry name" value="DnaJ_C"/>
    <property type="match status" value="1"/>
</dbReference>
<protein>
    <recommendedName>
        <fullName evidence="13 14">Chaperone protein DnaJ</fullName>
    </recommendedName>
</protein>
<feature type="binding site" evidence="14">
    <location>
        <position position="240"/>
    </location>
    <ligand>
        <name>Zn(2+)</name>
        <dbReference type="ChEBI" id="CHEBI:29105"/>
        <label>1</label>
    </ligand>
</feature>
<evidence type="ECO:0000256" key="1">
    <source>
        <dbReference type="ARBA" id="ARBA00004496"/>
    </source>
</evidence>
<dbReference type="InterPro" id="IPR036869">
    <property type="entry name" value="J_dom_sf"/>
</dbReference>
<dbReference type="FunFam" id="2.10.230.10:FF:000002">
    <property type="entry name" value="Molecular chaperone DnaJ"/>
    <property type="match status" value="1"/>
</dbReference>
<dbReference type="FunFam" id="2.60.260.20:FF:000004">
    <property type="entry name" value="Molecular chaperone DnaJ"/>
    <property type="match status" value="1"/>
</dbReference>
<dbReference type="PROSITE" id="PS00636">
    <property type="entry name" value="DNAJ_1"/>
    <property type="match status" value="1"/>
</dbReference>
<feature type="repeat" description="CXXCXGXG motif" evidence="14">
    <location>
        <begin position="197"/>
        <end position="204"/>
    </location>
</feature>
<evidence type="ECO:0000259" key="16">
    <source>
        <dbReference type="PROSITE" id="PS50076"/>
    </source>
</evidence>
<dbReference type="PANTHER" id="PTHR43096:SF48">
    <property type="entry name" value="CHAPERONE PROTEIN DNAJ"/>
    <property type="match status" value="1"/>
</dbReference>
<dbReference type="KEGG" id="ssg:Selsp_1756"/>
<evidence type="ECO:0000256" key="8">
    <source>
        <dbReference type="ARBA" id="ARBA00022833"/>
    </source>
</evidence>
<dbReference type="HOGENOM" id="CLU_017633_0_7_9"/>
<dbReference type="GO" id="GO:0051082">
    <property type="term" value="F:unfolded protein binding"/>
    <property type="evidence" value="ECO:0007669"/>
    <property type="project" value="UniProtKB-UniRule"/>
</dbReference>
<keyword evidence="8 14" id="KW-0862">Zinc</keyword>
<dbReference type="GO" id="GO:0009408">
    <property type="term" value="P:response to heat"/>
    <property type="evidence" value="ECO:0007669"/>
    <property type="project" value="InterPro"/>
</dbReference>
<keyword evidence="5 14" id="KW-0479">Metal-binding</keyword>
<dbReference type="InterPro" id="IPR002939">
    <property type="entry name" value="DnaJ_C"/>
</dbReference>
<dbReference type="eggNOG" id="COG0484">
    <property type="taxonomic scope" value="Bacteria"/>
</dbReference>
<dbReference type="SUPFAM" id="SSF57938">
    <property type="entry name" value="DnaJ/Hsp40 cysteine-rich domain"/>
    <property type="match status" value="1"/>
</dbReference>
<feature type="binding site" evidence="14">
    <location>
        <position position="237"/>
    </location>
    <ligand>
        <name>Zn(2+)</name>
        <dbReference type="ChEBI" id="CHEBI:29105"/>
        <label>1</label>
    </ligand>
</feature>
<dbReference type="Gene3D" id="1.10.287.110">
    <property type="entry name" value="DnaJ domain"/>
    <property type="match status" value="1"/>
</dbReference>
<comment type="subunit">
    <text evidence="2 14">Homodimer.</text>
</comment>
<dbReference type="STRING" id="546271.Selsp_1756"/>
<feature type="binding site" evidence="14">
    <location>
        <position position="226"/>
    </location>
    <ligand>
        <name>Zn(2+)</name>
        <dbReference type="ChEBI" id="CHEBI:29105"/>
        <label>2</label>
    </ligand>
</feature>
<feature type="zinc finger region" description="CR-type" evidence="15">
    <location>
        <begin position="167"/>
        <end position="249"/>
    </location>
</feature>
<dbReference type="EMBL" id="ACKP02000010">
    <property type="protein sequence ID" value="EEX78219.1"/>
    <property type="molecule type" value="Genomic_DNA"/>
</dbReference>
<evidence type="ECO:0000256" key="10">
    <source>
        <dbReference type="ARBA" id="ARBA00023186"/>
    </source>
</evidence>
<dbReference type="InterPro" id="IPR008971">
    <property type="entry name" value="HSP40/DnaJ_pept-bd"/>
</dbReference>
<evidence type="ECO:0000256" key="15">
    <source>
        <dbReference type="PROSITE-ProRule" id="PRU00546"/>
    </source>
</evidence>
<evidence type="ECO:0000313" key="21">
    <source>
        <dbReference type="Proteomes" id="UP000011124"/>
    </source>
</evidence>
<evidence type="ECO:0000256" key="7">
    <source>
        <dbReference type="ARBA" id="ARBA00022771"/>
    </source>
</evidence>
<dbReference type="HAMAP" id="MF_01152">
    <property type="entry name" value="DnaJ"/>
    <property type="match status" value="1"/>
</dbReference>
<evidence type="ECO:0000313" key="19">
    <source>
        <dbReference type="EMBL" id="EEX78219.1"/>
    </source>
</evidence>
<evidence type="ECO:0000256" key="12">
    <source>
        <dbReference type="ARBA" id="ARBA00061004"/>
    </source>
</evidence>
<dbReference type="InterPro" id="IPR001623">
    <property type="entry name" value="DnaJ_domain"/>
</dbReference>
<dbReference type="PRINTS" id="PR00625">
    <property type="entry name" value="JDOMAIN"/>
</dbReference>
<feature type="binding site" evidence="14">
    <location>
        <position position="200"/>
    </location>
    <ligand>
        <name>Zn(2+)</name>
        <dbReference type="ChEBI" id="CHEBI:29105"/>
        <label>2</label>
    </ligand>
</feature>
<feature type="repeat" description="CXXCXGXG motif" evidence="14">
    <location>
        <begin position="180"/>
        <end position="187"/>
    </location>
</feature>
<comment type="domain">
    <text evidence="14">The J domain is necessary and sufficient to stimulate DnaK ATPase activity. Zinc center 1 plays an important role in the autonomous, DnaK-independent chaperone activity of DnaJ. Zinc center 2 is essential for interaction with DnaK and for DnaJ activity.</text>
</comment>
<comment type="subcellular location">
    <subcellularLocation>
        <location evidence="1 14">Cytoplasm</location>
    </subcellularLocation>
</comment>
<evidence type="ECO:0000313" key="18">
    <source>
        <dbReference type="EMBL" id="AEC00712.1"/>
    </source>
</evidence>
<dbReference type="NCBIfam" id="TIGR02349">
    <property type="entry name" value="DnaJ_bact"/>
    <property type="match status" value="1"/>
</dbReference>
<keyword evidence="4 14" id="KW-0235">DNA replication</keyword>
<evidence type="ECO:0000313" key="20">
    <source>
        <dbReference type="Proteomes" id="UP000003505"/>
    </source>
</evidence>
<sequence>MLRTLLTIKDRRTGRCEVFIVSEKRDYYEVLGLSKGASDADIKKAFKKMARKYHPDLNRDNPKEAAEKFKEVNEAYQVLSDPQKKSTYDQFGHAAFDGAGGGAGGAGGFGGFGGGFGGFGGGMGGFGMDDIMDAFFGGGRRRGPKGPEPGNDLRYDLEITFEEAAFGKEVELTVPRTENCDACHGTGAAEGTKPETCPDCHGTGQVQKAQRTPLGNFMTSRPCSRCGGTGQVVKNPCKKCGGTGHTRVSRKIEVKIPAGIDEGQRVRISGGGEAGQRGGPNGDLYVYIYVKHHKLFKRSGADVISEVPISFVQAALGDTIEVPTIDGKAELKIPAGIQSGTVLRMRGKGIPHLRGTGRGDQHVRVKVLTPQKLTSKQKDALKAFGDLCGESVNPEQKTFKDTLKSFFK</sequence>
<dbReference type="Gene3D" id="2.10.230.10">
    <property type="entry name" value="Heat shock protein DnaJ, cysteine-rich domain"/>
    <property type="match status" value="1"/>
</dbReference>
<dbReference type="Gene3D" id="2.60.260.20">
    <property type="entry name" value="Urease metallochaperone UreE, N-terminal domain"/>
    <property type="match status" value="2"/>
</dbReference>
<dbReference type="InterPro" id="IPR012724">
    <property type="entry name" value="DnaJ"/>
</dbReference>
<dbReference type="PANTHER" id="PTHR43096">
    <property type="entry name" value="DNAJ HOMOLOG 1, MITOCHONDRIAL-RELATED"/>
    <property type="match status" value="1"/>
</dbReference>
<accession>C9LSH9</accession>
<evidence type="ECO:0000256" key="13">
    <source>
        <dbReference type="ARBA" id="ARBA00067609"/>
    </source>
</evidence>
<evidence type="ECO:0000259" key="17">
    <source>
        <dbReference type="PROSITE" id="PS51188"/>
    </source>
</evidence>
<keyword evidence="10 14" id="KW-0143">Chaperone</keyword>
<keyword evidence="7 14" id="KW-0863">Zinc-finger</keyword>
<dbReference type="CDD" id="cd10719">
    <property type="entry name" value="DnaJ_zf"/>
    <property type="match status" value="1"/>
</dbReference>
<name>C9LSH9_SELS3</name>
<dbReference type="AlphaFoldDB" id="C9LSH9"/>
<dbReference type="SUPFAM" id="SSF49493">
    <property type="entry name" value="HSP40/DnaJ peptide-binding domain"/>
    <property type="match status" value="2"/>
</dbReference>
<comment type="function">
    <text evidence="11 14">Participates actively in the response to hyperosmotic and heat shock by preventing the aggregation of stress-denatured proteins and by disaggregating proteins, also in an autonomous, DnaK-independent fashion. Unfolded proteins bind initially to DnaJ; upon interaction with the DnaJ-bound protein, DnaK hydrolyzes its bound ATP, resulting in the formation of a stable complex. GrpE releases ADP from DnaK; ATP binding to DnaK triggers the release of the substrate protein, thus completing the reaction cycle. Several rounds of ATP-dependent interactions between DnaJ, DnaK and GrpE are required for fully efficient folding. Also involved, together with DnaK and GrpE, in the DNA replication of plasmids through activation of initiation proteins.</text>
</comment>
<dbReference type="PROSITE" id="PS50076">
    <property type="entry name" value="DNAJ_2"/>
    <property type="match status" value="1"/>
</dbReference>
<dbReference type="Pfam" id="PF01556">
    <property type="entry name" value="DnaJ_C"/>
    <property type="match status" value="1"/>
</dbReference>
<dbReference type="CDD" id="cd06257">
    <property type="entry name" value="DnaJ"/>
    <property type="match status" value="1"/>
</dbReference>
<evidence type="ECO:0000256" key="11">
    <source>
        <dbReference type="ARBA" id="ARBA00053423"/>
    </source>
</evidence>
<dbReference type="SMART" id="SM00271">
    <property type="entry name" value="DnaJ"/>
    <property type="match status" value="1"/>
</dbReference>
<organism evidence="19 20">
    <name type="scientific">Selenomonas sputigena (strain ATCC 35185 / DSM 20758 / CCUG 44933 / VPI D19B-28)</name>
    <dbReference type="NCBI Taxonomy" id="546271"/>
    <lineage>
        <taxon>Bacteria</taxon>
        <taxon>Bacillati</taxon>
        <taxon>Bacillota</taxon>
        <taxon>Negativicutes</taxon>
        <taxon>Selenomonadales</taxon>
        <taxon>Selenomonadaceae</taxon>
        <taxon>Selenomonas</taxon>
    </lineage>
</organism>
<feature type="repeat" description="CXXCXGXG motif" evidence="14">
    <location>
        <begin position="237"/>
        <end position="244"/>
    </location>
</feature>
<comment type="similarity">
    <text evidence="12 14">Belongs to the DnaJ family.</text>
</comment>
<dbReference type="Proteomes" id="UP000011124">
    <property type="component" value="Chromosome"/>
</dbReference>
<keyword evidence="9 14" id="KW-0346">Stress response</keyword>
<evidence type="ECO:0000256" key="9">
    <source>
        <dbReference type="ARBA" id="ARBA00023016"/>
    </source>
</evidence>
<feature type="domain" description="J" evidence="16">
    <location>
        <begin position="26"/>
        <end position="92"/>
    </location>
</feature>
<keyword evidence="6 14" id="KW-0677">Repeat</keyword>
<feature type="domain" description="CR-type" evidence="17">
    <location>
        <begin position="167"/>
        <end position="249"/>
    </location>
</feature>
<dbReference type="PROSITE" id="PS51188">
    <property type="entry name" value="ZF_CR"/>
    <property type="match status" value="1"/>
</dbReference>
<dbReference type="EMBL" id="CP002637">
    <property type="protein sequence ID" value="AEC00712.1"/>
    <property type="molecule type" value="Genomic_DNA"/>
</dbReference>
<reference evidence="18 21" key="2">
    <citation type="submission" date="2011-04" db="EMBL/GenBank/DDBJ databases">
        <title>The complete genome of Selenomonas sputigena DSM 20758.</title>
        <authorList>
            <consortium name="US DOE Joint Genome Institute (JGI-PGF)"/>
            <person name="Lucas S."/>
            <person name="Copeland A."/>
            <person name="Lapidus A."/>
            <person name="Bruce D."/>
            <person name="Goodwin L."/>
            <person name="Pitluck S."/>
            <person name="Peters L."/>
            <person name="Kyrpides N."/>
            <person name="Mavromatis K."/>
            <person name="Ivanova N."/>
            <person name="Ovchinnikova G."/>
            <person name="Teshima H."/>
            <person name="Detter J.C."/>
            <person name="Tapia R."/>
            <person name="Han C."/>
            <person name="Land M."/>
            <person name="Hauser L."/>
            <person name="Markowitz V."/>
            <person name="Cheng J.-F."/>
            <person name="Hugenholtz P."/>
            <person name="Woyke T."/>
            <person name="Wu D."/>
            <person name="Gronow S."/>
            <person name="Wellnitz S."/>
            <person name="Schneider S."/>
            <person name="Klenk H.-P."/>
            <person name="Eisen J.A."/>
        </authorList>
    </citation>
    <scope>NUCLEOTIDE SEQUENCE [LARGE SCALE GENOMIC DNA]</scope>
    <source>
        <strain evidence="18">ATCC 35185</strain>
        <strain evidence="21">ATCC 35185 / DSM 20758 / VPI D19B-28</strain>
    </source>
</reference>
<keyword evidence="3 14" id="KW-0963">Cytoplasm</keyword>
<evidence type="ECO:0000256" key="14">
    <source>
        <dbReference type="HAMAP-Rule" id="MF_01152"/>
    </source>
</evidence>
<dbReference type="GO" id="GO:0005737">
    <property type="term" value="C:cytoplasm"/>
    <property type="evidence" value="ECO:0007669"/>
    <property type="project" value="UniProtKB-SubCell"/>
</dbReference>
<dbReference type="SUPFAM" id="SSF46565">
    <property type="entry name" value="Chaperone J-domain"/>
    <property type="match status" value="1"/>
</dbReference>
<evidence type="ECO:0000256" key="5">
    <source>
        <dbReference type="ARBA" id="ARBA00022723"/>
    </source>
</evidence>
<dbReference type="InterPro" id="IPR018253">
    <property type="entry name" value="DnaJ_domain_CS"/>
</dbReference>
<dbReference type="GO" id="GO:0042026">
    <property type="term" value="P:protein refolding"/>
    <property type="evidence" value="ECO:0007669"/>
    <property type="project" value="TreeGrafter"/>
</dbReference>
<evidence type="ECO:0000256" key="3">
    <source>
        <dbReference type="ARBA" id="ARBA00022490"/>
    </source>
</evidence>
<keyword evidence="21" id="KW-1185">Reference proteome</keyword>
<evidence type="ECO:0000256" key="4">
    <source>
        <dbReference type="ARBA" id="ARBA00022705"/>
    </source>
</evidence>
<dbReference type="GO" id="GO:0005524">
    <property type="term" value="F:ATP binding"/>
    <property type="evidence" value="ECO:0007669"/>
    <property type="project" value="InterPro"/>
</dbReference>
<dbReference type="NCBIfam" id="NF008035">
    <property type="entry name" value="PRK10767.1"/>
    <property type="match status" value="1"/>
</dbReference>
<dbReference type="OrthoDB" id="9779889at2"/>
<feature type="binding site" evidence="14">
    <location>
        <position position="197"/>
    </location>
    <ligand>
        <name>Zn(2+)</name>
        <dbReference type="ChEBI" id="CHEBI:29105"/>
        <label>2</label>
    </ligand>
</feature>
<dbReference type="Proteomes" id="UP000003505">
    <property type="component" value="Unassembled WGS sequence"/>
</dbReference>
<feature type="binding site" evidence="14">
    <location>
        <position position="180"/>
    </location>
    <ligand>
        <name>Zn(2+)</name>
        <dbReference type="ChEBI" id="CHEBI:29105"/>
        <label>1</label>
    </ligand>
</feature>
<evidence type="ECO:0000256" key="2">
    <source>
        <dbReference type="ARBA" id="ARBA00011738"/>
    </source>
</evidence>
<dbReference type="InterPro" id="IPR001305">
    <property type="entry name" value="HSP_DnaJ_Cys-rich_dom"/>
</dbReference>